<dbReference type="Pfam" id="PF01875">
    <property type="entry name" value="Memo"/>
    <property type="match status" value="1"/>
</dbReference>
<reference evidence="2 3" key="1">
    <citation type="journal article" date="2016" name="Sci. Rep.">
        <title>Metabolic traits of an uncultured archaeal lineage -MSBL1- from brine pools of the Red Sea.</title>
        <authorList>
            <person name="Mwirichia R."/>
            <person name="Alam I."/>
            <person name="Rashid M."/>
            <person name="Vinu M."/>
            <person name="Ba-Alawi W."/>
            <person name="Anthony Kamau A."/>
            <person name="Kamanda Ngugi D."/>
            <person name="Goker M."/>
            <person name="Klenk H.P."/>
            <person name="Bajic V."/>
            <person name="Stingl U."/>
        </authorList>
    </citation>
    <scope>NUCLEOTIDE SEQUENCE [LARGE SCALE GENOMIC DNA]</scope>
    <source>
        <strain evidence="2">SCGC-AAA261D19</strain>
    </source>
</reference>
<evidence type="ECO:0000313" key="3">
    <source>
        <dbReference type="Proteomes" id="UP000070400"/>
    </source>
</evidence>
<dbReference type="PANTHER" id="PTHR11060">
    <property type="entry name" value="PROTEIN MEMO1"/>
    <property type="match status" value="1"/>
</dbReference>
<protein>
    <recommendedName>
        <fullName evidence="4">AmmeMemoRadiSam system protein B</fullName>
    </recommendedName>
</protein>
<dbReference type="EMBL" id="LHXX01000030">
    <property type="protein sequence ID" value="KXB01980.1"/>
    <property type="molecule type" value="Genomic_DNA"/>
</dbReference>
<keyword evidence="3" id="KW-1185">Reference proteome</keyword>
<dbReference type="InterPro" id="IPR002737">
    <property type="entry name" value="MEMO1_fam"/>
</dbReference>
<evidence type="ECO:0000313" key="2">
    <source>
        <dbReference type="EMBL" id="KXB01980.1"/>
    </source>
</evidence>
<sequence length="127" mass="14222">EEAIENLDRDALILASSDFIHYGVAYGYTPISGDFSEVLEWMRKVDGETIDRIRELDLDGFYEVLDEYDSTTCGYGAIATVMRVVKDLNATVELLKYATSAETTGRKETSQIVGYSSILFRKRGGED</sequence>
<dbReference type="Proteomes" id="UP000070400">
    <property type="component" value="Unassembled WGS sequence"/>
</dbReference>
<feature type="non-terminal residue" evidence="2">
    <location>
        <position position="1"/>
    </location>
</feature>
<evidence type="ECO:0008006" key="4">
    <source>
        <dbReference type="Google" id="ProtNLM"/>
    </source>
</evidence>
<dbReference type="NCBIfam" id="TIGR04336">
    <property type="entry name" value="AmmeMemoSam_B"/>
    <property type="match status" value="1"/>
</dbReference>
<organism evidence="2 3">
    <name type="scientific">candidate division MSBL1 archaeon SCGC-AAA261D19</name>
    <dbReference type="NCBI Taxonomy" id="1698273"/>
    <lineage>
        <taxon>Archaea</taxon>
        <taxon>Methanobacteriati</taxon>
        <taxon>Methanobacteriota</taxon>
        <taxon>candidate division MSBL1</taxon>
    </lineage>
</organism>
<gene>
    <name evidence="2" type="ORF">AKJ43_02705</name>
</gene>
<evidence type="ECO:0000256" key="1">
    <source>
        <dbReference type="ARBA" id="ARBA00006315"/>
    </source>
</evidence>
<comment type="similarity">
    <text evidence="1">Belongs to the MEMO1 family.</text>
</comment>
<dbReference type="AlphaFoldDB" id="A0A133V6B1"/>
<comment type="caution">
    <text evidence="2">The sequence shown here is derived from an EMBL/GenBank/DDBJ whole genome shotgun (WGS) entry which is preliminary data.</text>
</comment>
<accession>A0A133V6B1</accession>
<proteinExistence type="inferred from homology"/>
<dbReference type="PANTHER" id="PTHR11060:SF0">
    <property type="entry name" value="PROTEIN MEMO1"/>
    <property type="match status" value="1"/>
</dbReference>
<dbReference type="Gene3D" id="3.40.830.10">
    <property type="entry name" value="LigB-like"/>
    <property type="match status" value="1"/>
</dbReference>
<name>A0A133V6B1_9EURY</name>